<dbReference type="SUPFAM" id="SSF55048">
    <property type="entry name" value="Probable ACP-binding domain of malonyl-CoA ACP transacylase"/>
    <property type="match status" value="1"/>
</dbReference>
<dbReference type="SUPFAM" id="SSF52151">
    <property type="entry name" value="FabD/lysophospholipase-like"/>
    <property type="match status" value="1"/>
</dbReference>
<gene>
    <name evidence="3" type="ORF">SO694_00030054</name>
</gene>
<keyword evidence="4" id="KW-1185">Reference proteome</keyword>
<protein>
    <recommendedName>
        <fullName evidence="2">Malonyl-CoA:ACP transacylase (MAT) domain-containing protein</fullName>
    </recommendedName>
</protein>
<dbReference type="EMBL" id="JBBJCI010000370">
    <property type="protein sequence ID" value="KAK7232200.1"/>
    <property type="molecule type" value="Genomic_DNA"/>
</dbReference>
<name>A0ABR1FJW7_AURAN</name>
<evidence type="ECO:0000313" key="3">
    <source>
        <dbReference type="EMBL" id="KAK7232200.1"/>
    </source>
</evidence>
<comment type="caution">
    <text evidence="3">The sequence shown here is derived from an EMBL/GenBank/DDBJ whole genome shotgun (WGS) entry which is preliminary data.</text>
</comment>
<proteinExistence type="predicted"/>
<dbReference type="InterPro" id="IPR001227">
    <property type="entry name" value="Ac_transferase_dom_sf"/>
</dbReference>
<evidence type="ECO:0000256" key="1">
    <source>
        <dbReference type="ARBA" id="ARBA00022679"/>
    </source>
</evidence>
<evidence type="ECO:0000259" key="2">
    <source>
        <dbReference type="SMART" id="SM00827"/>
    </source>
</evidence>
<dbReference type="Gene3D" id="3.40.366.10">
    <property type="entry name" value="Malonyl-Coenzyme A Acyl Carrier Protein, domain 2"/>
    <property type="match status" value="1"/>
</dbReference>
<reference evidence="3 4" key="1">
    <citation type="submission" date="2024-03" db="EMBL/GenBank/DDBJ databases">
        <title>Aureococcus anophagefferens CCMP1851 and Kratosvirus quantuckense: Draft genome of a second virus-susceptible host strain in the model system.</title>
        <authorList>
            <person name="Chase E."/>
            <person name="Truchon A.R."/>
            <person name="Schepens W."/>
            <person name="Wilhelm S.W."/>
        </authorList>
    </citation>
    <scope>NUCLEOTIDE SEQUENCE [LARGE SCALE GENOMIC DNA]</scope>
    <source>
        <strain evidence="3 4">CCMP1851</strain>
    </source>
</reference>
<dbReference type="InterPro" id="IPR050091">
    <property type="entry name" value="PKS_NRPS_Biosynth_Enz"/>
</dbReference>
<keyword evidence="1" id="KW-0808">Transferase</keyword>
<organism evidence="3 4">
    <name type="scientific">Aureococcus anophagefferens</name>
    <name type="common">Harmful bloom alga</name>
    <dbReference type="NCBI Taxonomy" id="44056"/>
    <lineage>
        <taxon>Eukaryota</taxon>
        <taxon>Sar</taxon>
        <taxon>Stramenopiles</taxon>
        <taxon>Ochrophyta</taxon>
        <taxon>Pelagophyceae</taxon>
        <taxon>Pelagomonadales</taxon>
        <taxon>Pelagomonadaceae</taxon>
        <taxon>Aureococcus</taxon>
    </lineage>
</organism>
<dbReference type="InterPro" id="IPR016036">
    <property type="entry name" value="Malonyl_transacylase_ACP-bd"/>
</dbReference>
<dbReference type="InterPro" id="IPR016035">
    <property type="entry name" value="Acyl_Trfase/lysoPLipase"/>
</dbReference>
<dbReference type="InterPro" id="IPR014043">
    <property type="entry name" value="Acyl_transferase_dom"/>
</dbReference>
<evidence type="ECO:0000313" key="4">
    <source>
        <dbReference type="Proteomes" id="UP001363151"/>
    </source>
</evidence>
<dbReference type="SMART" id="SM00827">
    <property type="entry name" value="PKS_AT"/>
    <property type="match status" value="1"/>
</dbReference>
<accession>A0ABR1FJW7</accession>
<feature type="domain" description="Malonyl-CoA:ACP transacylase (MAT)" evidence="2">
    <location>
        <begin position="13"/>
        <end position="306"/>
    </location>
</feature>
<dbReference type="PANTHER" id="PTHR43775:SF51">
    <property type="entry name" value="INACTIVE PHENOLPHTHIOCEROL SYNTHESIS POLYKETIDE SYNTHASE TYPE I PKS1-RELATED"/>
    <property type="match status" value="1"/>
</dbReference>
<dbReference type="Pfam" id="PF00698">
    <property type="entry name" value="Acyl_transf_1"/>
    <property type="match status" value="1"/>
</dbReference>
<dbReference type="PANTHER" id="PTHR43775">
    <property type="entry name" value="FATTY ACID SYNTHASE"/>
    <property type="match status" value="1"/>
</dbReference>
<sequence length="964" mass="103221">MAAADGPHKLAFVFGPVGWQRENMGRALYDKGGVYRAVFDEVARECRPALPVPLGDVVYPVKGASALDLSGMIDSTFYAQTSLYAVEVALDALYRARRRVAARGARALTVAEGARLVAARAKRMAEGAAPIAGCMMAVGVGADDCEAAIAKAGLRSSDVCEVGAVNGAGSTVLSGDAHAVARVVVVLREGGAKVRPRRVRGTSHADHSRRLVPVAASLARDVDGILHDKGSTALTMVVSTVTGKTADVATLRSGAHWAAHMTKRVEYVKAARCLARDHGVATFVEIGDGLLGRVTLPIVEPLIPDHRAAWKASLAPAREAVGDGDADFRTFEAALEALVEAGATSGAAYKSPVKKNRASIRAAKPAPKTVPTKAAATAGVDSMAFFNKALAKDDNGKGKGAQRVFSDGEMGDYLDELGKAHAEDLAAKAAAASKVFLAEASTVFLQGTLYGCAMLSVLVEHSGFEDVQLRSGFWAFVSLNACPLAMWAFFCIAGINDRLVLKADVAMEDNERTLGHDPPPPRPLKGRVSALMCIWLAMVMFDYLKKIVYTSYLRGFGVCFGCMGTIGPPKYPNFTRTKHFVLSLASMKVFAYAFERFLGRRRALTLVPPVALALRVCTEAFMLDEHQYGTKVGGLHARYVCDALPYFAWPAFLPVGAATIDATATGDANRAHLDVPVVSKALLARCRRCFASSRAKAASVVKGGTNPMAAAAVTVQPEAVVIDPVATVHVRSTYAKWLTATVLLLNVVTVAVVNRQWQDTRAELNGAAGLHGPKSTVDKVRAVVFCAANLRCSGNFLGDRFRDFLPLGAGVEHRAKKVAQRLVVCALSELWRGLVFFSATFWCPTRDNVVARLGLRSVFAFMFHPFFVPVAKKVVGKLQSEFPEIDDLAWLPVMVLFQFFVSRQPLLRLDDVAGPLKAWVAAPRGSPRLPELRRKAASLALHPQLVMAYMLLLAAVARVVQVAE</sequence>
<dbReference type="Proteomes" id="UP001363151">
    <property type="component" value="Unassembled WGS sequence"/>
</dbReference>